<proteinExistence type="predicted"/>
<accession>A0A3P6QUE9</accession>
<reference evidence="1 2" key="1">
    <citation type="submission" date="2018-11" db="EMBL/GenBank/DDBJ databases">
        <authorList>
            <consortium name="Pathogen Informatics"/>
        </authorList>
    </citation>
    <scope>NUCLEOTIDE SEQUENCE [LARGE SCALE GENOMIC DNA]</scope>
</reference>
<organism evidence="1 2">
    <name type="scientific">Cylicostephanus goldi</name>
    <name type="common">Nematode worm</name>
    <dbReference type="NCBI Taxonomy" id="71465"/>
    <lineage>
        <taxon>Eukaryota</taxon>
        <taxon>Metazoa</taxon>
        <taxon>Ecdysozoa</taxon>
        <taxon>Nematoda</taxon>
        <taxon>Chromadorea</taxon>
        <taxon>Rhabditida</taxon>
        <taxon>Rhabditina</taxon>
        <taxon>Rhabditomorpha</taxon>
        <taxon>Strongyloidea</taxon>
        <taxon>Strongylidae</taxon>
        <taxon>Cylicostephanus</taxon>
    </lineage>
</organism>
<keyword evidence="2" id="KW-1185">Reference proteome</keyword>
<dbReference type="AlphaFoldDB" id="A0A3P6QUE9"/>
<evidence type="ECO:0000313" key="2">
    <source>
        <dbReference type="Proteomes" id="UP000271889"/>
    </source>
</evidence>
<dbReference type="OrthoDB" id="10283284at2759"/>
<dbReference type="Proteomes" id="UP000271889">
    <property type="component" value="Unassembled WGS sequence"/>
</dbReference>
<evidence type="ECO:0000313" key="1">
    <source>
        <dbReference type="EMBL" id="VDK49697.1"/>
    </source>
</evidence>
<name>A0A3P6QUE9_CYLGO</name>
<gene>
    <name evidence="1" type="ORF">CGOC_LOCUS1579</name>
</gene>
<dbReference type="EMBL" id="UYRV01003029">
    <property type="protein sequence ID" value="VDK49697.1"/>
    <property type="molecule type" value="Genomic_DNA"/>
</dbReference>
<protein>
    <submittedName>
        <fullName evidence="1">Uncharacterized protein</fullName>
    </submittedName>
</protein>
<sequence length="72" mass="8332">MFRRQLLMSTSVQELDDISQQPEYRNLFTREKWAQIMQCVYNALNQNTAPTLETATSSSQLNVYIGNVGSDW</sequence>